<comment type="caution">
    <text evidence="1">The sequence shown here is derived from an EMBL/GenBank/DDBJ whole genome shotgun (WGS) entry which is preliminary data.</text>
</comment>
<protein>
    <submittedName>
        <fullName evidence="1">Uncharacterized protein</fullName>
    </submittedName>
</protein>
<gene>
    <name evidence="1" type="ORF">PHAMO_80018</name>
</gene>
<proteinExistence type="predicted"/>
<organism evidence="1 2">
    <name type="scientific">Magnetospirillum molischianum DSM 120</name>
    <dbReference type="NCBI Taxonomy" id="1150626"/>
    <lineage>
        <taxon>Bacteria</taxon>
        <taxon>Pseudomonadati</taxon>
        <taxon>Pseudomonadota</taxon>
        <taxon>Alphaproteobacteria</taxon>
        <taxon>Rhodospirillales</taxon>
        <taxon>Rhodospirillaceae</taxon>
        <taxon>Magnetospirillum</taxon>
    </lineage>
</organism>
<dbReference type="EMBL" id="CAHP01000060">
    <property type="protein sequence ID" value="CCG43227.1"/>
    <property type="molecule type" value="Genomic_DNA"/>
</dbReference>
<reference evidence="1 2" key="1">
    <citation type="journal article" date="2012" name="J. Bacteriol.">
        <title>Draft Genome Sequence of the Purple Photosynthetic Bacterium Phaeospirillum molischianum DSM120, a Particularly Versatile Bacterium.</title>
        <authorList>
            <person name="Duquesne K."/>
            <person name="Prima V."/>
            <person name="Ji B."/>
            <person name="Rouy Z."/>
            <person name="Medigue C."/>
            <person name="Talla E."/>
            <person name="Sturgis J.N."/>
        </authorList>
    </citation>
    <scope>NUCLEOTIDE SEQUENCE [LARGE SCALE GENOMIC DNA]</scope>
    <source>
        <strain evidence="2">DSM120</strain>
    </source>
</reference>
<evidence type="ECO:0000313" key="2">
    <source>
        <dbReference type="Proteomes" id="UP000004169"/>
    </source>
</evidence>
<evidence type="ECO:0000313" key="1">
    <source>
        <dbReference type="EMBL" id="CCG43227.1"/>
    </source>
</evidence>
<keyword evidence="2" id="KW-1185">Reference proteome</keyword>
<dbReference type="OrthoDB" id="4942480at2"/>
<dbReference type="AlphaFoldDB" id="H8FXY9"/>
<dbReference type="STRING" id="1150626.PHAMO_80018"/>
<accession>H8FXY9</accession>
<dbReference type="Proteomes" id="UP000004169">
    <property type="component" value="Unassembled WGS sequence"/>
</dbReference>
<name>H8FXY9_MAGML</name>
<dbReference type="RefSeq" id="WP_002731272.1">
    <property type="nucleotide sequence ID" value="NZ_CAHP01000060.1"/>
</dbReference>
<sequence>MSRKGMIASVYRDADGVDCTNGGISSKADRVLIVGEGVPEIFAERSGMPTLLLVDRGPNLPPALYPADDLRPGRFMFGGNFAYSSDSRWPTGKPIKIHDRAED</sequence>